<dbReference type="AlphaFoldDB" id="A0A316YP50"/>
<dbReference type="STRING" id="215250.A0A316YP50"/>
<evidence type="ECO:0008006" key="5">
    <source>
        <dbReference type="Google" id="ProtNLM"/>
    </source>
</evidence>
<evidence type="ECO:0000313" key="4">
    <source>
        <dbReference type="Proteomes" id="UP000245768"/>
    </source>
</evidence>
<evidence type="ECO:0000256" key="2">
    <source>
        <dbReference type="SAM" id="Phobius"/>
    </source>
</evidence>
<protein>
    <recommendedName>
        <fullName evidence="5">Dickkopf N-terminal cysteine-rich domain-containing protein</fullName>
    </recommendedName>
</protein>
<evidence type="ECO:0000256" key="1">
    <source>
        <dbReference type="SAM" id="MobiDB-lite"/>
    </source>
</evidence>
<dbReference type="GeneID" id="37046004"/>
<dbReference type="EMBL" id="KZ819636">
    <property type="protein sequence ID" value="PWN91001.1"/>
    <property type="molecule type" value="Genomic_DNA"/>
</dbReference>
<sequence>MSQLLLPSLGAPCDPRRSVLDQLTHCFRSDCGPREWCRPLAAPLQAPPAKEAGGGGGGKEVESSGSCVPKGCRRDEYPWGYHGVETADLPRMCDDGLTYCPNDESVCLPHIALGDACELNRDDSCAPPSDSSYNTTTLCLLQICRLAASPLAAVCQLEHTQYLGYDGHSPQPVVEVVTRDDCQAGLYCAAEQTPPVCVRQRAVGDACARNRECLTFNCDKASQTCDRPATDAGLHLSPLCFVLVGLAILLSLGLTVWLLARMHASHRAARRDEVRRYFAEQWSFRESITELHAAKTQASKEMRED</sequence>
<evidence type="ECO:0000313" key="3">
    <source>
        <dbReference type="EMBL" id="PWN91001.1"/>
    </source>
</evidence>
<keyword evidence="2" id="KW-0812">Transmembrane</keyword>
<keyword evidence="2" id="KW-1133">Transmembrane helix</keyword>
<organism evidence="3 4">
    <name type="scientific">Acaromyces ingoldii</name>
    <dbReference type="NCBI Taxonomy" id="215250"/>
    <lineage>
        <taxon>Eukaryota</taxon>
        <taxon>Fungi</taxon>
        <taxon>Dikarya</taxon>
        <taxon>Basidiomycota</taxon>
        <taxon>Ustilaginomycotina</taxon>
        <taxon>Exobasidiomycetes</taxon>
        <taxon>Exobasidiales</taxon>
        <taxon>Cryptobasidiaceae</taxon>
        <taxon>Acaromyces</taxon>
    </lineage>
</organism>
<reference evidence="3 4" key="1">
    <citation type="journal article" date="2018" name="Mol. Biol. Evol.">
        <title>Broad Genomic Sampling Reveals a Smut Pathogenic Ancestry of the Fungal Clade Ustilaginomycotina.</title>
        <authorList>
            <person name="Kijpornyongpan T."/>
            <person name="Mondo S.J."/>
            <person name="Barry K."/>
            <person name="Sandor L."/>
            <person name="Lee J."/>
            <person name="Lipzen A."/>
            <person name="Pangilinan J."/>
            <person name="LaButti K."/>
            <person name="Hainaut M."/>
            <person name="Henrissat B."/>
            <person name="Grigoriev I.V."/>
            <person name="Spatafora J.W."/>
            <person name="Aime M.C."/>
        </authorList>
    </citation>
    <scope>NUCLEOTIDE SEQUENCE [LARGE SCALE GENOMIC DNA]</scope>
    <source>
        <strain evidence="3 4">MCA 4198</strain>
    </source>
</reference>
<keyword evidence="2" id="KW-0472">Membrane</keyword>
<feature type="transmembrane region" description="Helical" evidence="2">
    <location>
        <begin position="236"/>
        <end position="260"/>
    </location>
</feature>
<dbReference type="Proteomes" id="UP000245768">
    <property type="component" value="Unassembled WGS sequence"/>
</dbReference>
<gene>
    <name evidence="3" type="ORF">FA10DRAFT_286670</name>
</gene>
<name>A0A316YP50_9BASI</name>
<dbReference type="InParanoid" id="A0A316YP50"/>
<accession>A0A316YP50</accession>
<feature type="region of interest" description="Disordered" evidence="1">
    <location>
        <begin position="48"/>
        <end position="68"/>
    </location>
</feature>
<proteinExistence type="predicted"/>
<dbReference type="RefSeq" id="XP_025378199.1">
    <property type="nucleotide sequence ID" value="XM_025524088.1"/>
</dbReference>
<keyword evidence="4" id="KW-1185">Reference proteome</keyword>
<dbReference type="OrthoDB" id="195231at2759"/>